<sequence>MEFQSDRVISKNSRPWAAQAGSTDEVTQELLHFAQTRDECQFGLIFGSYALGKRGRDIDVKFFVSGDVTAQCRSAYTSLAERMNHKIGAPPLTNEDIPFEYKVVLPERLIEGALELVPFKSNGDFAIPMIDFSESFLRSELCQMRVVLSAITTPHIVLVDRRGAYEKITRKAARSLNLLISKVYGFDYRNEDEFFQCLTGEVEGRRPVEHLGYKPSPEHKQWLRDLMFWAHG</sequence>
<dbReference type="AlphaFoldDB" id="A0A6N7L822"/>
<accession>A0A6N7L822</accession>
<dbReference type="Proteomes" id="UP000439983">
    <property type="component" value="Unassembled WGS sequence"/>
</dbReference>
<evidence type="ECO:0008006" key="3">
    <source>
        <dbReference type="Google" id="ProtNLM"/>
    </source>
</evidence>
<keyword evidence="2" id="KW-1185">Reference proteome</keyword>
<gene>
    <name evidence="1" type="ORF">GHK62_01325</name>
</gene>
<dbReference type="RefSeq" id="WP_153436564.1">
    <property type="nucleotide sequence ID" value="NZ_JACIGA010000028.1"/>
</dbReference>
<evidence type="ECO:0000313" key="2">
    <source>
        <dbReference type="Proteomes" id="UP000439983"/>
    </source>
</evidence>
<protein>
    <recommendedName>
        <fullName evidence="3">Nucleotidyltransferase</fullName>
    </recommendedName>
</protein>
<organism evidence="1 2">
    <name type="scientific">Sinorhizobium terangae</name>
    <dbReference type="NCBI Taxonomy" id="110322"/>
    <lineage>
        <taxon>Bacteria</taxon>
        <taxon>Pseudomonadati</taxon>
        <taxon>Pseudomonadota</taxon>
        <taxon>Alphaproteobacteria</taxon>
        <taxon>Hyphomicrobiales</taxon>
        <taxon>Rhizobiaceae</taxon>
        <taxon>Sinorhizobium/Ensifer group</taxon>
        <taxon>Sinorhizobium</taxon>
    </lineage>
</organism>
<comment type="caution">
    <text evidence="1">The sequence shown here is derived from an EMBL/GenBank/DDBJ whole genome shotgun (WGS) entry which is preliminary data.</text>
</comment>
<dbReference type="EMBL" id="WITC01000014">
    <property type="protein sequence ID" value="MQX13440.1"/>
    <property type="molecule type" value="Genomic_DNA"/>
</dbReference>
<evidence type="ECO:0000313" key="1">
    <source>
        <dbReference type="EMBL" id="MQX13440.1"/>
    </source>
</evidence>
<proteinExistence type="predicted"/>
<name>A0A6N7L822_SINTE</name>
<reference evidence="1 2" key="1">
    <citation type="journal article" date="2013" name="Genome Biol.">
        <title>Comparative genomics of the core and accessory genomes of 48 Sinorhizobium strains comprising five genospecies.</title>
        <authorList>
            <person name="Sugawara M."/>
            <person name="Epstein B."/>
            <person name="Badgley B.D."/>
            <person name="Unno T."/>
            <person name="Xu L."/>
            <person name="Reese J."/>
            <person name="Gyaneshwar P."/>
            <person name="Denny R."/>
            <person name="Mudge J."/>
            <person name="Bharti A.K."/>
            <person name="Farmer A.D."/>
            <person name="May G.D."/>
            <person name="Woodward J.E."/>
            <person name="Medigue C."/>
            <person name="Vallenet D."/>
            <person name="Lajus A."/>
            <person name="Rouy Z."/>
            <person name="Martinez-Vaz B."/>
            <person name="Tiffin P."/>
            <person name="Young N.D."/>
            <person name="Sadowsky M.J."/>
        </authorList>
    </citation>
    <scope>NUCLEOTIDE SEQUENCE [LARGE SCALE GENOMIC DNA]</scope>
    <source>
        <strain evidence="1 2">USDA4894</strain>
    </source>
</reference>